<dbReference type="GO" id="GO:0006281">
    <property type="term" value="P:DNA repair"/>
    <property type="evidence" value="ECO:0007669"/>
    <property type="project" value="UniProtKB-KW"/>
</dbReference>
<dbReference type="SUPFAM" id="SSF47781">
    <property type="entry name" value="RuvA domain 2-like"/>
    <property type="match status" value="1"/>
</dbReference>
<dbReference type="Gene3D" id="1.10.287.610">
    <property type="entry name" value="Helix hairpin bin"/>
    <property type="match status" value="1"/>
</dbReference>
<keyword evidence="8" id="KW-0732">Signal</keyword>
<feature type="domain" description="NAD-dependent DNA ligase N-terminal" evidence="9">
    <location>
        <begin position="26"/>
        <end position="423"/>
    </location>
</feature>
<dbReference type="InterPro" id="IPR001679">
    <property type="entry name" value="DNA_ligase"/>
</dbReference>
<dbReference type="Pfam" id="PF01653">
    <property type="entry name" value="DNA_ligase_aden"/>
    <property type="match status" value="1"/>
</dbReference>
<sequence>MRIYGAILLFYGFAVQAACPVWTPARAAQELRVLGNQLSEWDRAYYGQGESPVTDERYDALLKKYRAWQRCFRPESALRQPELAQSGKVLHPIAHVGVAKMASKQALASWMAGKTDLWVQPKVDGVAVTLHYQQGKLHRVISRGNGLQGEDWTEKARAIPAIPQSVPDESGSLTLQGELYLKMNDHQQAVQGGVNARAIVAGAMRKLEASATLKNFGIFIWAWPDGPHAFSQRLAWLSRAGFPVMAQWSKQVNDADEVEGWRERWFTRPLPFVTDGVVIHSNPIKGEHWQPGDNAWSVAWKYPPATVTTEVRSVAFPVGRTGKISAVLNLIPVKLDDKQVSRVNIGSLSRWQKADIVAGDQVAISLAGQGIPRLDEVIWRVEDRTTPAIPDISAFHPLSCLAWTPACREQFLARLVWLSGKSGLNMSGVNRSSWLRLILSGQLSHLFSWLTLTQEQLAQVAGITPQRAAQLYHQFSLSRQQPFKRWVRALGVPLPEKALKTLQDDNWQKLLSRTLAEWQQLPDMGRRRAEQLVKFLHHPEIESLIAFLQQREKSSLNALHEGN</sequence>
<protein>
    <recommendedName>
        <fullName evidence="7">DNA ligase B</fullName>
        <ecNumber evidence="7">6.5.1.2</ecNumber>
    </recommendedName>
    <alternativeName>
        <fullName evidence="7">Polydeoxyribonucleotide synthase [NAD(+)] B</fullName>
    </alternativeName>
</protein>
<dbReference type="PANTHER" id="PTHR47810:SF1">
    <property type="entry name" value="DNA LIGASE B"/>
    <property type="match status" value="1"/>
</dbReference>
<evidence type="ECO:0000256" key="4">
    <source>
        <dbReference type="ARBA" id="ARBA00023027"/>
    </source>
</evidence>
<dbReference type="Gene3D" id="3.30.470.30">
    <property type="entry name" value="DNA ligase/mRNA capping enzyme"/>
    <property type="match status" value="1"/>
</dbReference>
<feature type="signal peptide" evidence="8">
    <location>
        <begin position="1"/>
        <end position="17"/>
    </location>
</feature>
<dbReference type="SUPFAM" id="SSF56091">
    <property type="entry name" value="DNA ligase/mRNA capping enzyme, catalytic domain"/>
    <property type="match status" value="1"/>
</dbReference>
<keyword evidence="2 7" id="KW-0235">DNA replication</keyword>
<evidence type="ECO:0000256" key="2">
    <source>
        <dbReference type="ARBA" id="ARBA00022705"/>
    </source>
</evidence>
<dbReference type="PIRSF" id="PIRSF001604">
    <property type="entry name" value="LigA"/>
    <property type="match status" value="1"/>
</dbReference>
<dbReference type="NCBIfam" id="NF005987">
    <property type="entry name" value="PRK08097.1"/>
    <property type="match status" value="1"/>
</dbReference>
<dbReference type="SMART" id="SM00532">
    <property type="entry name" value="LIGANc"/>
    <property type="match status" value="1"/>
</dbReference>
<dbReference type="KEGG" id="epi:Q3V30_21040"/>
<dbReference type="InterPro" id="IPR033136">
    <property type="entry name" value="DNA_ligase_CS"/>
</dbReference>
<dbReference type="InterPro" id="IPR012340">
    <property type="entry name" value="NA-bd_OB-fold"/>
</dbReference>
<evidence type="ECO:0000259" key="9">
    <source>
        <dbReference type="SMART" id="SM00532"/>
    </source>
</evidence>
<feature type="active site" description="N6-AMP-lysine intermediate" evidence="7">
    <location>
        <position position="122"/>
    </location>
</feature>
<dbReference type="HAMAP" id="MF_01587">
    <property type="entry name" value="DNA_ligase_B"/>
    <property type="match status" value="1"/>
</dbReference>
<comment type="catalytic activity">
    <reaction evidence="6 7">
        <text>NAD(+) + (deoxyribonucleotide)n-3'-hydroxyl + 5'-phospho-(deoxyribonucleotide)m = (deoxyribonucleotide)n+m + AMP + beta-nicotinamide D-nucleotide.</text>
        <dbReference type="EC" id="6.5.1.2"/>
    </reaction>
</comment>
<dbReference type="PANTHER" id="PTHR47810">
    <property type="entry name" value="DNA LIGASE"/>
    <property type="match status" value="1"/>
</dbReference>
<keyword evidence="1 7" id="KW-0436">Ligase</keyword>
<evidence type="ECO:0000256" key="8">
    <source>
        <dbReference type="SAM" id="SignalP"/>
    </source>
</evidence>
<dbReference type="RefSeq" id="WP_306209146.1">
    <property type="nucleotide sequence ID" value="NZ_CP132353.1"/>
</dbReference>
<keyword evidence="5 7" id="KW-0234">DNA repair</keyword>
<dbReference type="Gene3D" id="2.40.50.140">
    <property type="entry name" value="Nucleic acid-binding proteins"/>
    <property type="match status" value="1"/>
</dbReference>
<dbReference type="EC" id="6.5.1.2" evidence="7"/>
<keyword evidence="4 7" id="KW-0520">NAD</keyword>
<dbReference type="GO" id="GO:0006260">
    <property type="term" value="P:DNA replication"/>
    <property type="evidence" value="ECO:0007669"/>
    <property type="project" value="UniProtKB-KW"/>
</dbReference>
<keyword evidence="3 7" id="KW-0227">DNA damage</keyword>
<dbReference type="InterPro" id="IPR013839">
    <property type="entry name" value="DNAligase_adenylation"/>
</dbReference>
<dbReference type="AlphaFoldDB" id="A0AA50DJ35"/>
<evidence type="ECO:0000313" key="11">
    <source>
        <dbReference type="Proteomes" id="UP001228139"/>
    </source>
</evidence>
<proteinExistence type="inferred from homology"/>
<evidence type="ECO:0000256" key="5">
    <source>
        <dbReference type="ARBA" id="ARBA00023204"/>
    </source>
</evidence>
<comment type="function">
    <text evidence="7">Catalyzes the formation of phosphodiester linkages between 5'-phosphoryl and 3'-hydroxyl groups in double-stranded DNA using NAD as a coenzyme and as the energy source for the reaction.</text>
</comment>
<gene>
    <name evidence="7 10" type="primary">ligB</name>
    <name evidence="10" type="ORF">Q3V30_21040</name>
</gene>
<dbReference type="InterPro" id="IPR010994">
    <property type="entry name" value="RuvA_2-like"/>
</dbReference>
<dbReference type="InterPro" id="IPR004150">
    <property type="entry name" value="NAD_DNA_ligase_OB"/>
</dbReference>
<dbReference type="Pfam" id="PF03120">
    <property type="entry name" value="OB_DNA_ligase"/>
    <property type="match status" value="1"/>
</dbReference>
<dbReference type="PROSITE" id="PS01055">
    <property type="entry name" value="DNA_LIGASE_N1"/>
    <property type="match status" value="1"/>
</dbReference>
<dbReference type="InterPro" id="IPR020923">
    <property type="entry name" value="DNA_ligase_B"/>
</dbReference>
<comment type="similarity">
    <text evidence="7">Belongs to the NAD-dependent DNA ligase family. LigB subfamily.</text>
</comment>
<dbReference type="EMBL" id="CP132353">
    <property type="protein sequence ID" value="WLS78874.1"/>
    <property type="molecule type" value="Genomic_DNA"/>
</dbReference>
<evidence type="ECO:0000256" key="6">
    <source>
        <dbReference type="ARBA" id="ARBA00034005"/>
    </source>
</evidence>
<organism evidence="10 11">
    <name type="scientific">Erwinia pyri</name>
    <dbReference type="NCBI Taxonomy" id="3062598"/>
    <lineage>
        <taxon>Bacteria</taxon>
        <taxon>Pseudomonadati</taxon>
        <taxon>Pseudomonadota</taxon>
        <taxon>Gammaproteobacteria</taxon>
        <taxon>Enterobacterales</taxon>
        <taxon>Erwiniaceae</taxon>
        <taxon>Erwinia</taxon>
    </lineage>
</organism>
<evidence type="ECO:0000256" key="3">
    <source>
        <dbReference type="ARBA" id="ARBA00022763"/>
    </source>
</evidence>
<evidence type="ECO:0000256" key="1">
    <source>
        <dbReference type="ARBA" id="ARBA00022598"/>
    </source>
</evidence>
<name>A0AA50DJ35_9GAMM</name>
<evidence type="ECO:0000313" key="10">
    <source>
        <dbReference type="EMBL" id="WLS78874.1"/>
    </source>
</evidence>
<feature type="chain" id="PRO_5041457106" description="DNA ligase B" evidence="8">
    <location>
        <begin position="18"/>
        <end position="563"/>
    </location>
</feature>
<dbReference type="PROSITE" id="PS01056">
    <property type="entry name" value="DNA_LIGASE_N2"/>
    <property type="match status" value="1"/>
</dbReference>
<dbReference type="InterPro" id="IPR018239">
    <property type="entry name" value="DNA_ligase_AS"/>
</dbReference>
<dbReference type="InterPro" id="IPR013840">
    <property type="entry name" value="DNAligase_N"/>
</dbReference>
<keyword evidence="11" id="KW-1185">Reference proteome</keyword>
<dbReference type="Proteomes" id="UP001228139">
    <property type="component" value="Chromosome"/>
</dbReference>
<reference evidence="10 11" key="1">
    <citation type="submission" date="2023-07" db="EMBL/GenBank/DDBJ databases">
        <title>Pathogenic bacteria of pear tree diseases.</title>
        <authorList>
            <person name="Zhang Z."/>
            <person name="He L."/>
            <person name="Huang R."/>
        </authorList>
    </citation>
    <scope>NUCLEOTIDE SEQUENCE [LARGE SCALE GENOMIC DNA]</scope>
    <source>
        <strain evidence="10 11">DE2</strain>
    </source>
</reference>
<evidence type="ECO:0000256" key="7">
    <source>
        <dbReference type="HAMAP-Rule" id="MF_01587"/>
    </source>
</evidence>
<dbReference type="GO" id="GO:0003911">
    <property type="term" value="F:DNA ligase (NAD+) activity"/>
    <property type="evidence" value="ECO:0007669"/>
    <property type="project" value="UniProtKB-UniRule"/>
</dbReference>
<dbReference type="InterPro" id="IPR050326">
    <property type="entry name" value="NAD_dep_DNA_ligaseB"/>
</dbReference>
<accession>A0AA50DJ35</accession>
<dbReference type="SUPFAM" id="SSF50249">
    <property type="entry name" value="Nucleic acid-binding proteins"/>
    <property type="match status" value="1"/>
</dbReference>